<protein>
    <submittedName>
        <fullName evidence="1">Uncharacterized protein</fullName>
    </submittedName>
</protein>
<organism evidence="1 2">
    <name type="scientific">Actinomyces johnsonii F0542</name>
    <dbReference type="NCBI Taxonomy" id="1321818"/>
    <lineage>
        <taxon>Bacteria</taxon>
        <taxon>Bacillati</taxon>
        <taxon>Actinomycetota</taxon>
        <taxon>Actinomycetes</taxon>
        <taxon>Actinomycetales</taxon>
        <taxon>Actinomycetaceae</taxon>
        <taxon>Actinomyces</taxon>
    </lineage>
</organism>
<evidence type="ECO:0000313" key="1">
    <source>
        <dbReference type="EMBL" id="ERH22467.1"/>
    </source>
</evidence>
<name>U1RVN1_9ACTO</name>
<dbReference type="Proteomes" id="UP000016536">
    <property type="component" value="Unassembled WGS sequence"/>
</dbReference>
<evidence type="ECO:0000313" key="2">
    <source>
        <dbReference type="Proteomes" id="UP000016536"/>
    </source>
</evidence>
<keyword evidence="2" id="KW-1185">Reference proteome</keyword>
<dbReference type="EMBL" id="AWSE01000168">
    <property type="protein sequence ID" value="ERH22467.1"/>
    <property type="molecule type" value="Genomic_DNA"/>
</dbReference>
<gene>
    <name evidence="1" type="ORF">HMPREF1979_02569</name>
</gene>
<comment type="caution">
    <text evidence="1">The sequence shown here is derived from an EMBL/GenBank/DDBJ whole genome shotgun (WGS) entry which is preliminary data.</text>
</comment>
<sequence>MSLKSLLFDGAQRRLQDFTGLVGGVCGLKGRFRWRQAISSGWENPVLLTGILLGGMRLRFR</sequence>
<dbReference type="HOGENOM" id="CLU_2912056_0_0_11"/>
<accession>U1RVN1</accession>
<dbReference type="AlphaFoldDB" id="U1RVN1"/>
<proteinExistence type="predicted"/>
<reference evidence="1 2" key="1">
    <citation type="submission" date="2013-08" db="EMBL/GenBank/DDBJ databases">
        <authorList>
            <person name="Weinstock G."/>
            <person name="Sodergren E."/>
            <person name="Wylie T."/>
            <person name="Fulton L."/>
            <person name="Fulton R."/>
            <person name="Fronick C."/>
            <person name="O'Laughlin M."/>
            <person name="Godfrey J."/>
            <person name="Miner T."/>
            <person name="Herter B."/>
            <person name="Appelbaum E."/>
            <person name="Cordes M."/>
            <person name="Lek S."/>
            <person name="Wollam A."/>
            <person name="Pepin K.H."/>
            <person name="Palsikar V.B."/>
            <person name="Mitreva M."/>
            <person name="Wilson R.K."/>
        </authorList>
    </citation>
    <scope>NUCLEOTIDE SEQUENCE [LARGE SCALE GENOMIC DNA]</scope>
    <source>
        <strain evidence="1 2">F0542</strain>
    </source>
</reference>